<dbReference type="GO" id="GO:0005886">
    <property type="term" value="C:plasma membrane"/>
    <property type="evidence" value="ECO:0007669"/>
    <property type="project" value="TreeGrafter"/>
</dbReference>
<dbReference type="EMBL" id="CP017675">
    <property type="protein sequence ID" value="APB34463.1"/>
    <property type="molecule type" value="Genomic_DNA"/>
</dbReference>
<protein>
    <submittedName>
        <fullName evidence="8">POTRA domain, FtsQ-type family</fullName>
    </submittedName>
</protein>
<keyword evidence="1" id="KW-1003">Cell membrane</keyword>
<evidence type="ECO:0000256" key="2">
    <source>
        <dbReference type="ARBA" id="ARBA00022618"/>
    </source>
</evidence>
<name>A0A1J0AEW9_9CYAN</name>
<keyword evidence="4 6" id="KW-1133">Transmembrane helix</keyword>
<accession>A0A1J0AEW9</accession>
<dbReference type="AlphaFoldDB" id="A0A1J0AEW9"/>
<keyword evidence="5" id="KW-0131">Cell cycle</keyword>
<feature type="domain" description="POTRA" evidence="7">
    <location>
        <begin position="50"/>
        <end position="116"/>
    </location>
</feature>
<evidence type="ECO:0000256" key="6">
    <source>
        <dbReference type="SAM" id="Phobius"/>
    </source>
</evidence>
<dbReference type="Pfam" id="PF08478">
    <property type="entry name" value="POTRA_1"/>
    <property type="match status" value="1"/>
</dbReference>
<keyword evidence="3 6" id="KW-0812">Transmembrane</keyword>
<dbReference type="Proteomes" id="UP000180235">
    <property type="component" value="Chromosome"/>
</dbReference>
<sequence length="261" mass="30174">MDFRQRRQKMRRQNQYRFWLDIWQTFASGGVVLGLGWVLVHPLWWVKEPQQITIRTEGLLTEARVRELLTLEQPQPLWQLSPTALTQKLQQQAIVAQVRVWRQGFPSRVVVWVQERNPVAVLVPADQGFLDPEGNQLSAEYAPTLRQLKRYPQLRVTGWHPTQKSLWPQVYRAVMASPVRVTGIDWENPGDIRLHTELGLIRLGGNLEQLPDQLAALDRLRNLPRQVPLNRIAAIDLSDPQAPLVELRREQVKPSVNPVTN</sequence>
<keyword evidence="6" id="KW-0472">Membrane</keyword>
<dbReference type="PANTHER" id="PTHR37820:SF1">
    <property type="entry name" value="CELL DIVISION PROTEIN FTSQ"/>
    <property type="match status" value="1"/>
</dbReference>
<evidence type="ECO:0000313" key="8">
    <source>
        <dbReference type="EMBL" id="APB34463.1"/>
    </source>
</evidence>
<evidence type="ECO:0000256" key="4">
    <source>
        <dbReference type="ARBA" id="ARBA00022989"/>
    </source>
</evidence>
<dbReference type="PANTHER" id="PTHR37820">
    <property type="entry name" value="CELL DIVISION PROTEIN DIVIB"/>
    <property type="match status" value="1"/>
</dbReference>
<evidence type="ECO:0000313" key="9">
    <source>
        <dbReference type="Proteomes" id="UP000180235"/>
    </source>
</evidence>
<dbReference type="GO" id="GO:0051301">
    <property type="term" value="P:cell division"/>
    <property type="evidence" value="ECO:0007669"/>
    <property type="project" value="UniProtKB-KW"/>
</dbReference>
<keyword evidence="9" id="KW-1185">Reference proteome</keyword>
<organism evidence="8 9">
    <name type="scientific">Gloeomargarita lithophora Alchichica-D10</name>
    <dbReference type="NCBI Taxonomy" id="1188229"/>
    <lineage>
        <taxon>Bacteria</taxon>
        <taxon>Bacillati</taxon>
        <taxon>Cyanobacteriota</taxon>
        <taxon>Cyanophyceae</taxon>
        <taxon>Gloeomargaritales</taxon>
        <taxon>Gloeomargaritaceae</taxon>
        <taxon>Gloeomargarita</taxon>
    </lineage>
</organism>
<dbReference type="InterPro" id="IPR050487">
    <property type="entry name" value="FtsQ_DivIB"/>
</dbReference>
<keyword evidence="2" id="KW-0132">Cell division</keyword>
<reference evidence="8 9" key="1">
    <citation type="submission" date="2016-10" db="EMBL/GenBank/DDBJ databases">
        <title>Description of Gloeomargarita lithophora gen. nov., sp. nov., a thylakoid-bearing basal-branching cyanobacterium with intracellular carbonates, and proposal for Gloeomargaritales ord. nov.</title>
        <authorList>
            <person name="Moreira D."/>
            <person name="Tavera R."/>
            <person name="Benzerara K."/>
            <person name="Skouri-Panet F."/>
            <person name="Couradeau E."/>
            <person name="Gerard E."/>
            <person name="Loussert C."/>
            <person name="Novelo E."/>
            <person name="Zivanovic Y."/>
            <person name="Lopez-Garcia P."/>
        </authorList>
    </citation>
    <scope>NUCLEOTIDE SEQUENCE [LARGE SCALE GENOMIC DNA]</scope>
    <source>
        <strain evidence="8 9">D10</strain>
    </source>
</reference>
<dbReference type="STRING" id="1188229.GlitD10_2134"/>
<gene>
    <name evidence="8" type="primary">ftsQ</name>
    <name evidence="8" type="ORF">GlitD10_2134</name>
</gene>
<dbReference type="InterPro" id="IPR013685">
    <property type="entry name" value="POTRA_FtsQ_type"/>
</dbReference>
<evidence type="ECO:0000256" key="1">
    <source>
        <dbReference type="ARBA" id="ARBA00022475"/>
    </source>
</evidence>
<proteinExistence type="predicted"/>
<evidence type="ECO:0000256" key="5">
    <source>
        <dbReference type="ARBA" id="ARBA00023306"/>
    </source>
</evidence>
<dbReference type="KEGG" id="glt:GlitD10_2134"/>
<feature type="transmembrane region" description="Helical" evidence="6">
    <location>
        <begin position="21"/>
        <end position="45"/>
    </location>
</feature>
<evidence type="ECO:0000259" key="7">
    <source>
        <dbReference type="Pfam" id="PF08478"/>
    </source>
</evidence>
<evidence type="ECO:0000256" key="3">
    <source>
        <dbReference type="ARBA" id="ARBA00022692"/>
    </source>
</evidence>